<dbReference type="RefSeq" id="WP_318349991.1">
    <property type="nucleotide sequence ID" value="NZ_AP018694.1"/>
</dbReference>
<dbReference type="Gene3D" id="3.20.10.10">
    <property type="entry name" value="D-amino Acid Aminotransferase, subunit A, domain 2"/>
    <property type="match status" value="1"/>
</dbReference>
<dbReference type="InterPro" id="IPR036038">
    <property type="entry name" value="Aminotransferase-like"/>
</dbReference>
<sequence length="280" mass="31640">MAEIVYLNGNFVLKNEAFVSPEDRGFNFADGIYEVIKYYGGKPFRYADHMDRLRRSLREISIDFDNLDQFEVVFQTLLEQNGLANQEAGVYLQITRGSHTRIHQFPESIKPTVYATAFPFSSKWDQLKNGVKVITTEDIRWLRCDIKSISLLPNVLAAEKAYEQNAVEAIFIRNGMVTEGSHSSFMAVKNGVVYTHPDSNLILPGITKIVIREICKTNNIPLVEEPIPASELMAMEEMMIIGSGSEVTPIVRLDESLVGDGKPGQVTLLIQEKFFELTKR</sequence>
<evidence type="ECO:0000256" key="6">
    <source>
        <dbReference type="ARBA" id="ARBA00022576"/>
    </source>
</evidence>
<dbReference type="NCBIfam" id="TIGR01121">
    <property type="entry name" value="D_amino_aminoT"/>
    <property type="match status" value="1"/>
</dbReference>
<dbReference type="GO" id="GO:0008652">
    <property type="term" value="P:amino acid biosynthetic process"/>
    <property type="evidence" value="ECO:0007669"/>
    <property type="project" value="UniProtKB-ARBA"/>
</dbReference>
<dbReference type="EC" id="2.6.1.21" evidence="4"/>
<dbReference type="InterPro" id="IPR043131">
    <property type="entry name" value="BCAT-like_N"/>
</dbReference>
<evidence type="ECO:0000256" key="9">
    <source>
        <dbReference type="ARBA" id="ARBA00030138"/>
    </source>
</evidence>
<dbReference type="EMBL" id="AP018694">
    <property type="protein sequence ID" value="BBE16959.1"/>
    <property type="molecule type" value="Genomic_DNA"/>
</dbReference>
<dbReference type="Pfam" id="PF01063">
    <property type="entry name" value="Aminotran_4"/>
    <property type="match status" value="1"/>
</dbReference>
<dbReference type="PANTHER" id="PTHR42743:SF10">
    <property type="entry name" value="D-ALANINE AMINOTRANSFERASE"/>
    <property type="match status" value="1"/>
</dbReference>
<comment type="similarity">
    <text evidence="2">Belongs to the class-IV pyridoxal-phosphate-dependent aminotransferase family.</text>
</comment>
<keyword evidence="6 13" id="KW-0032">Aminotransferase</keyword>
<dbReference type="InterPro" id="IPR005784">
    <property type="entry name" value="D_amino_transT"/>
</dbReference>
<reference evidence="13" key="1">
    <citation type="journal article" date="2020" name="Int. J. Syst. Evol. Microbiol.">
        <title>Aquipluma nitroreducens gen. nov. sp. nov., a novel facultatively anaerobic bacterium isolated from a freshwater lake.</title>
        <authorList>
            <person name="Watanabe M."/>
            <person name="Kojima H."/>
            <person name="Fukui M."/>
        </authorList>
    </citation>
    <scope>NUCLEOTIDE SEQUENCE</scope>
    <source>
        <strain evidence="13">MeG22</strain>
    </source>
</reference>
<comment type="cofactor">
    <cofactor evidence="1">
        <name>pyridoxal 5'-phosphate</name>
        <dbReference type="ChEBI" id="CHEBI:597326"/>
    </cofactor>
</comment>
<dbReference type="GO" id="GO:0046416">
    <property type="term" value="P:D-amino acid metabolic process"/>
    <property type="evidence" value="ECO:0007669"/>
    <property type="project" value="InterPro"/>
</dbReference>
<name>A0A5K7S607_9BACT</name>
<evidence type="ECO:0000313" key="13">
    <source>
        <dbReference type="EMBL" id="BBE16959.1"/>
    </source>
</evidence>
<comment type="subunit">
    <text evidence="3">Homodimer.</text>
</comment>
<evidence type="ECO:0000256" key="10">
    <source>
        <dbReference type="ARBA" id="ARBA00033316"/>
    </source>
</evidence>
<gene>
    <name evidence="13" type="ORF">AQPE_1106</name>
</gene>
<dbReference type="GO" id="GO:0030170">
    <property type="term" value="F:pyridoxal phosphate binding"/>
    <property type="evidence" value="ECO:0007669"/>
    <property type="project" value="InterPro"/>
</dbReference>
<keyword evidence="8" id="KW-0663">Pyridoxal phosphate</keyword>
<organism evidence="13 14">
    <name type="scientific">Aquipluma nitroreducens</name>
    <dbReference type="NCBI Taxonomy" id="2010828"/>
    <lineage>
        <taxon>Bacteria</taxon>
        <taxon>Pseudomonadati</taxon>
        <taxon>Bacteroidota</taxon>
        <taxon>Bacteroidia</taxon>
        <taxon>Marinilabiliales</taxon>
        <taxon>Prolixibacteraceae</taxon>
        <taxon>Aquipluma</taxon>
    </lineage>
</organism>
<dbReference type="GO" id="GO:0046394">
    <property type="term" value="P:carboxylic acid biosynthetic process"/>
    <property type="evidence" value="ECO:0007669"/>
    <property type="project" value="UniProtKB-ARBA"/>
</dbReference>
<dbReference type="FunFam" id="3.20.10.10:FF:000002">
    <property type="entry name" value="D-alanine aminotransferase"/>
    <property type="match status" value="1"/>
</dbReference>
<evidence type="ECO:0000256" key="2">
    <source>
        <dbReference type="ARBA" id="ARBA00009320"/>
    </source>
</evidence>
<dbReference type="Proteomes" id="UP001193389">
    <property type="component" value="Chromosome"/>
</dbReference>
<dbReference type="KEGG" id="anf:AQPE_1106"/>
<evidence type="ECO:0000256" key="7">
    <source>
        <dbReference type="ARBA" id="ARBA00022679"/>
    </source>
</evidence>
<dbReference type="Gene3D" id="3.30.470.10">
    <property type="match status" value="1"/>
</dbReference>
<dbReference type="GO" id="GO:0005829">
    <property type="term" value="C:cytosol"/>
    <property type="evidence" value="ECO:0007669"/>
    <property type="project" value="TreeGrafter"/>
</dbReference>
<evidence type="ECO:0000256" key="1">
    <source>
        <dbReference type="ARBA" id="ARBA00001933"/>
    </source>
</evidence>
<evidence type="ECO:0000256" key="11">
    <source>
        <dbReference type="ARBA" id="ARBA00033391"/>
    </source>
</evidence>
<evidence type="ECO:0000256" key="12">
    <source>
        <dbReference type="ARBA" id="ARBA00047911"/>
    </source>
</evidence>
<evidence type="ECO:0000313" key="14">
    <source>
        <dbReference type="Proteomes" id="UP001193389"/>
    </source>
</evidence>
<proteinExistence type="inferred from homology"/>
<dbReference type="GO" id="GO:0047810">
    <property type="term" value="F:D-alanine-2-oxoglutarate aminotransferase activity"/>
    <property type="evidence" value="ECO:0007669"/>
    <property type="project" value="UniProtKB-EC"/>
</dbReference>
<dbReference type="InterPro" id="IPR001544">
    <property type="entry name" value="Aminotrans_IV"/>
</dbReference>
<protein>
    <recommendedName>
        <fullName evidence="5">D-alanine aminotransferase</fullName>
        <ecNumber evidence="4">2.6.1.21</ecNumber>
    </recommendedName>
    <alternativeName>
        <fullName evidence="11">D-amino acid aminotransferase</fullName>
    </alternativeName>
    <alternativeName>
        <fullName evidence="9">D-amino acid transaminase</fullName>
    </alternativeName>
    <alternativeName>
        <fullName evidence="10">D-aspartate aminotransferase</fullName>
    </alternativeName>
</protein>
<keyword evidence="14" id="KW-1185">Reference proteome</keyword>
<dbReference type="PANTHER" id="PTHR42743">
    <property type="entry name" value="AMINO-ACID AMINOTRANSFERASE"/>
    <property type="match status" value="1"/>
</dbReference>
<evidence type="ECO:0000256" key="8">
    <source>
        <dbReference type="ARBA" id="ARBA00022898"/>
    </source>
</evidence>
<evidence type="ECO:0000256" key="5">
    <source>
        <dbReference type="ARBA" id="ARBA00021779"/>
    </source>
</evidence>
<dbReference type="InterPro" id="IPR050571">
    <property type="entry name" value="Class-IV_PLP-Dep_Aminotrnsfr"/>
</dbReference>
<dbReference type="InterPro" id="IPR043132">
    <property type="entry name" value="BCAT-like_C"/>
</dbReference>
<evidence type="ECO:0000256" key="4">
    <source>
        <dbReference type="ARBA" id="ARBA00012874"/>
    </source>
</evidence>
<accession>A0A5K7S607</accession>
<comment type="catalytic activity">
    <reaction evidence="12">
        <text>D-alanine + 2-oxoglutarate = D-glutamate + pyruvate</text>
        <dbReference type="Rhea" id="RHEA:15869"/>
        <dbReference type="ChEBI" id="CHEBI:15361"/>
        <dbReference type="ChEBI" id="CHEBI:16810"/>
        <dbReference type="ChEBI" id="CHEBI:29986"/>
        <dbReference type="ChEBI" id="CHEBI:57416"/>
        <dbReference type="EC" id="2.6.1.21"/>
    </reaction>
</comment>
<dbReference type="SUPFAM" id="SSF56752">
    <property type="entry name" value="D-aminoacid aminotransferase-like PLP-dependent enzymes"/>
    <property type="match status" value="1"/>
</dbReference>
<evidence type="ECO:0000256" key="3">
    <source>
        <dbReference type="ARBA" id="ARBA00011738"/>
    </source>
</evidence>
<keyword evidence="7" id="KW-0808">Transferase</keyword>
<dbReference type="AlphaFoldDB" id="A0A5K7S607"/>